<dbReference type="Proteomes" id="UP001501414">
    <property type="component" value="Unassembled WGS sequence"/>
</dbReference>
<dbReference type="EMBL" id="BAAAJK010000006">
    <property type="protein sequence ID" value="GAA1385843.1"/>
    <property type="molecule type" value="Genomic_DNA"/>
</dbReference>
<keyword evidence="1" id="KW-0472">Membrane</keyword>
<sequence length="132" mass="14286">MGRRLTTTAGWIAVGLGAVHMVVAPLEDRRTLAGAWADGWWDTVRLAEPVTPLEAERTVVLWRTLGSFGGPMVALGVALLRSARRRERVPAVVGWTMLAWGIPFAAMLPRSPAWLVPVTGALLVAGDREPRP</sequence>
<keyword evidence="1" id="KW-1133">Transmembrane helix</keyword>
<evidence type="ECO:0000256" key="1">
    <source>
        <dbReference type="SAM" id="Phobius"/>
    </source>
</evidence>
<evidence type="ECO:0000313" key="3">
    <source>
        <dbReference type="Proteomes" id="UP001501414"/>
    </source>
</evidence>
<proteinExistence type="predicted"/>
<reference evidence="3" key="1">
    <citation type="journal article" date="2019" name="Int. J. Syst. Evol. Microbiol.">
        <title>The Global Catalogue of Microorganisms (GCM) 10K type strain sequencing project: providing services to taxonomists for standard genome sequencing and annotation.</title>
        <authorList>
            <consortium name="The Broad Institute Genomics Platform"/>
            <consortium name="The Broad Institute Genome Sequencing Center for Infectious Disease"/>
            <person name="Wu L."/>
            <person name="Ma J."/>
        </authorList>
    </citation>
    <scope>NUCLEOTIDE SEQUENCE [LARGE SCALE GENOMIC DNA]</scope>
    <source>
        <strain evidence="3">JCM 11896</strain>
    </source>
</reference>
<accession>A0ABP4IE42</accession>
<name>A0ABP4IE42_9PSEU</name>
<keyword evidence="1" id="KW-0812">Transmembrane</keyword>
<keyword evidence="3" id="KW-1185">Reference proteome</keyword>
<organism evidence="2 3">
    <name type="scientific">Pseudonocardia kongjuensis</name>
    <dbReference type="NCBI Taxonomy" id="102227"/>
    <lineage>
        <taxon>Bacteria</taxon>
        <taxon>Bacillati</taxon>
        <taxon>Actinomycetota</taxon>
        <taxon>Actinomycetes</taxon>
        <taxon>Pseudonocardiales</taxon>
        <taxon>Pseudonocardiaceae</taxon>
        <taxon>Pseudonocardia</taxon>
    </lineage>
</organism>
<dbReference type="Pfam" id="PF20064">
    <property type="entry name" value="DUF6463"/>
    <property type="match status" value="1"/>
</dbReference>
<dbReference type="InterPro" id="IPR045590">
    <property type="entry name" value="DUF6463"/>
</dbReference>
<protein>
    <submittedName>
        <fullName evidence="2">Uncharacterized protein</fullName>
    </submittedName>
</protein>
<feature type="transmembrane region" description="Helical" evidence="1">
    <location>
        <begin position="60"/>
        <end position="80"/>
    </location>
</feature>
<feature type="transmembrane region" description="Helical" evidence="1">
    <location>
        <begin position="92"/>
        <end position="109"/>
    </location>
</feature>
<comment type="caution">
    <text evidence="2">The sequence shown here is derived from an EMBL/GenBank/DDBJ whole genome shotgun (WGS) entry which is preliminary data.</text>
</comment>
<gene>
    <name evidence="2" type="ORF">GCM10009613_18920</name>
</gene>
<evidence type="ECO:0000313" key="2">
    <source>
        <dbReference type="EMBL" id="GAA1385843.1"/>
    </source>
</evidence>
<dbReference type="RefSeq" id="WP_344020522.1">
    <property type="nucleotide sequence ID" value="NZ_BAAAJK010000006.1"/>
</dbReference>